<sequence>MATTTVPPRTGTRPSRASSQAPRRRIFNHEMYELAFGTVYTGLVTNVLVVLAALPLVVLLLTTDPAASWPALVLLAPFCAPAVVAAFAVFRAFSADGSVQPVRTFWRGYRTHWRRAVALGALTTGLLVVVAVDVRAVWGLPVGAVAIPFFVTLGALGLVTALVATVALPDHPTLRLRELLRVSLFAGVRRWYLTAPSLLVLGMLVSLVATRPAVGLGLALAPLLFVAWGAARHALRSVLERNP</sequence>
<evidence type="ECO:0000256" key="2">
    <source>
        <dbReference type="SAM" id="Phobius"/>
    </source>
</evidence>
<organism evidence="3 4">
    <name type="scientific">Cellulosimicrobium protaetiae</name>
    <dbReference type="NCBI Taxonomy" id="2587808"/>
    <lineage>
        <taxon>Bacteria</taxon>
        <taxon>Bacillati</taxon>
        <taxon>Actinomycetota</taxon>
        <taxon>Actinomycetes</taxon>
        <taxon>Micrococcales</taxon>
        <taxon>Promicromonosporaceae</taxon>
        <taxon>Cellulosimicrobium</taxon>
    </lineage>
</organism>
<dbReference type="AlphaFoldDB" id="A0A6M5UGH8"/>
<keyword evidence="2" id="KW-0472">Membrane</keyword>
<dbReference type="KEGG" id="cprt:FIC82_011505"/>
<feature type="transmembrane region" description="Helical" evidence="2">
    <location>
        <begin position="214"/>
        <end position="231"/>
    </location>
</feature>
<dbReference type="Pfam" id="PF04854">
    <property type="entry name" value="DUF624"/>
    <property type="match status" value="1"/>
</dbReference>
<dbReference type="RefSeq" id="WP_154798635.1">
    <property type="nucleotide sequence ID" value="NZ_CP052757.1"/>
</dbReference>
<keyword evidence="2" id="KW-1133">Transmembrane helix</keyword>
<dbReference type="Proteomes" id="UP000451354">
    <property type="component" value="Chromosome"/>
</dbReference>
<feature type="transmembrane region" description="Helical" evidence="2">
    <location>
        <begin position="144"/>
        <end position="169"/>
    </location>
</feature>
<gene>
    <name evidence="3" type="ORF">FIC82_011505</name>
</gene>
<reference evidence="4" key="1">
    <citation type="journal article" date="2022" name="Int. J. Syst. Evol. Microbiol.">
        <title>Cellulosimicrobium protaetiae sp. nov., isolated from the gut of the larva of Protaetia brevitarsis seulensis.</title>
        <authorList>
            <person name="Le Han H."/>
            <person name="Nguyen T.T.H."/>
            <person name="Li Z."/>
            <person name="Shin N.R."/>
            <person name="Kim S.G."/>
        </authorList>
    </citation>
    <scope>NUCLEOTIDE SEQUENCE [LARGE SCALE GENOMIC DNA]</scope>
    <source>
        <strain evidence="4">BI34</strain>
    </source>
</reference>
<keyword evidence="4" id="KW-1185">Reference proteome</keyword>
<evidence type="ECO:0000256" key="1">
    <source>
        <dbReference type="SAM" id="MobiDB-lite"/>
    </source>
</evidence>
<protein>
    <submittedName>
        <fullName evidence="3">DUF624 domain-containing protein</fullName>
    </submittedName>
</protein>
<feature type="region of interest" description="Disordered" evidence="1">
    <location>
        <begin position="1"/>
        <end position="22"/>
    </location>
</feature>
<dbReference type="InterPro" id="IPR006938">
    <property type="entry name" value="DUF624"/>
</dbReference>
<dbReference type="EMBL" id="CP052757">
    <property type="protein sequence ID" value="QJW36722.1"/>
    <property type="molecule type" value="Genomic_DNA"/>
</dbReference>
<proteinExistence type="predicted"/>
<feature type="transmembrane region" description="Helical" evidence="2">
    <location>
        <begin position="190"/>
        <end position="208"/>
    </location>
</feature>
<feature type="transmembrane region" description="Helical" evidence="2">
    <location>
        <begin position="116"/>
        <end position="138"/>
    </location>
</feature>
<feature type="compositionally biased region" description="Low complexity" evidence="1">
    <location>
        <begin position="1"/>
        <end position="21"/>
    </location>
</feature>
<keyword evidence="2" id="KW-0812">Transmembrane</keyword>
<evidence type="ECO:0000313" key="3">
    <source>
        <dbReference type="EMBL" id="QJW36722.1"/>
    </source>
</evidence>
<name>A0A6M5UGH8_9MICO</name>
<evidence type="ECO:0000313" key="4">
    <source>
        <dbReference type="Proteomes" id="UP000451354"/>
    </source>
</evidence>
<accession>A0A6M5UGH8</accession>
<feature type="transmembrane region" description="Helical" evidence="2">
    <location>
        <begin position="34"/>
        <end position="61"/>
    </location>
</feature>
<feature type="transmembrane region" description="Helical" evidence="2">
    <location>
        <begin position="67"/>
        <end position="90"/>
    </location>
</feature>